<organism evidence="2 3">
    <name type="scientific">Bradyrhizobium erythrophlei</name>
    <dbReference type="NCBI Taxonomy" id="1437360"/>
    <lineage>
        <taxon>Bacteria</taxon>
        <taxon>Pseudomonadati</taxon>
        <taxon>Pseudomonadota</taxon>
        <taxon>Alphaproteobacteria</taxon>
        <taxon>Hyphomicrobiales</taxon>
        <taxon>Nitrobacteraceae</taxon>
        <taxon>Bradyrhizobium</taxon>
    </lineage>
</organism>
<evidence type="ECO:0000256" key="1">
    <source>
        <dbReference type="SAM" id="MobiDB-lite"/>
    </source>
</evidence>
<evidence type="ECO:0000313" key="3">
    <source>
        <dbReference type="Proteomes" id="UP000189796"/>
    </source>
</evidence>
<feature type="region of interest" description="Disordered" evidence="1">
    <location>
        <begin position="1"/>
        <end position="58"/>
    </location>
</feature>
<proteinExistence type="predicted"/>
<dbReference type="RefSeq" id="WP_154072545.1">
    <property type="nucleotide sequence ID" value="NZ_LT670817.1"/>
</dbReference>
<dbReference type="Proteomes" id="UP000189796">
    <property type="component" value="Chromosome I"/>
</dbReference>
<feature type="compositionally biased region" description="Basic and acidic residues" evidence="1">
    <location>
        <begin position="1"/>
        <end position="23"/>
    </location>
</feature>
<feature type="compositionally biased region" description="Basic and acidic residues" evidence="1">
    <location>
        <begin position="30"/>
        <end position="58"/>
    </location>
</feature>
<dbReference type="AlphaFoldDB" id="A0A1M5UYH1"/>
<sequence length="58" mass="6511">MKPMPDAHENRRLADIQTDKAEKLPAGGARDAHLKNARDLESSAHSNDWRDSNLHPPK</sequence>
<protein>
    <submittedName>
        <fullName evidence="2">Uncharacterized protein</fullName>
    </submittedName>
</protein>
<evidence type="ECO:0000313" key="2">
    <source>
        <dbReference type="EMBL" id="SHH67723.1"/>
    </source>
</evidence>
<dbReference type="EMBL" id="LT670817">
    <property type="protein sequence ID" value="SHH67723.1"/>
    <property type="molecule type" value="Genomic_DNA"/>
</dbReference>
<reference evidence="2 3" key="1">
    <citation type="submission" date="2016-11" db="EMBL/GenBank/DDBJ databases">
        <authorList>
            <person name="Jaros S."/>
            <person name="Januszkiewicz K."/>
            <person name="Wedrychowicz H."/>
        </authorList>
    </citation>
    <scope>NUCLEOTIDE SEQUENCE [LARGE SCALE GENOMIC DNA]</scope>
    <source>
        <strain evidence="2 3">GAS138</strain>
    </source>
</reference>
<name>A0A1M5UYH1_9BRAD</name>
<gene>
    <name evidence="2" type="ORF">SAMN05443248_5649</name>
</gene>
<accession>A0A1M5UYH1</accession>